<dbReference type="InterPro" id="IPR005843">
    <property type="entry name" value="A-D-PHexomutase_C"/>
</dbReference>
<dbReference type="Gene3D" id="3.30.310.50">
    <property type="entry name" value="Alpha-D-phosphohexomutase, C-terminal domain"/>
    <property type="match status" value="1"/>
</dbReference>
<evidence type="ECO:0000259" key="8">
    <source>
        <dbReference type="Pfam" id="PF00408"/>
    </source>
</evidence>
<comment type="similarity">
    <text evidence="2 7">Belongs to the phosphohexose mutase family.</text>
</comment>
<dbReference type="GO" id="GO:0000287">
    <property type="term" value="F:magnesium ion binding"/>
    <property type="evidence" value="ECO:0007669"/>
    <property type="project" value="InterPro"/>
</dbReference>
<dbReference type="Pfam" id="PF02878">
    <property type="entry name" value="PGM_PMM_I"/>
    <property type="match status" value="1"/>
</dbReference>
<dbReference type="SUPFAM" id="SSF53738">
    <property type="entry name" value="Phosphoglucomutase, first 3 domains"/>
    <property type="match status" value="3"/>
</dbReference>
<evidence type="ECO:0000259" key="9">
    <source>
        <dbReference type="Pfam" id="PF02878"/>
    </source>
</evidence>
<dbReference type="InterPro" id="IPR036900">
    <property type="entry name" value="A-D-PHexomutase_C_sf"/>
</dbReference>
<sequence>MNLSIFREYDIRGLVDPDLTPDVVRDVQRAYGTYMYRRGFTTVIIARDSRDYNSAIHQQAVEALKEIGMQIVDIGVVTVPVFYFAQLYYKITAGVMVTASHNPVGWSGFKQLVGMSQTATTAELEELKKLIANKDFESGEGSYEERSGVVAAYAKDALSRVHIARPIKAVVDCGNETAALVNPEILRQAGITVIEQDTTIGAPTTHEPNPSTLGALEHIREGVLVNKADIGIGYDADGDRFGVVDDQGEIIWPDRVAMVLVRKILQENPGGSVVFDVKCTQALIDEIVADGGKPVMWKTGHSWIRRKGQEVDAVFAAERSGHFYFRRGHWGYDDGLFVTLKLLEIIAGQEKPLHEVMKDFPHYETSPVWHAPCADEVKYAVVERLVEDCKKEYGEDKVVTVNGARVQFDDGWGLVRASSNIPALVLVFEGKTAEALKRISSLFETMLTHYPEIAPRDKWESG</sequence>
<comment type="caution">
    <text evidence="12">The sequence shown here is derived from an EMBL/GenBank/DDBJ whole genome shotgun (WGS) entry which is preliminary data.</text>
</comment>
<evidence type="ECO:0000313" key="12">
    <source>
        <dbReference type="EMBL" id="PJE75570.1"/>
    </source>
</evidence>
<keyword evidence="3" id="KW-0597">Phosphoprotein</keyword>
<keyword evidence="6" id="KW-0413">Isomerase</keyword>
<dbReference type="AlphaFoldDB" id="A0A2M8LDP1"/>
<gene>
    <name evidence="12" type="ORF">COV04_04040</name>
</gene>
<dbReference type="CDD" id="cd03089">
    <property type="entry name" value="PMM_PGM"/>
    <property type="match status" value="1"/>
</dbReference>
<evidence type="ECO:0000256" key="7">
    <source>
        <dbReference type="RuleBase" id="RU004326"/>
    </source>
</evidence>
<evidence type="ECO:0000256" key="4">
    <source>
        <dbReference type="ARBA" id="ARBA00022723"/>
    </source>
</evidence>
<organism evidence="12 13">
    <name type="scientific">Candidatus Uhrbacteria bacterium CG10_big_fil_rev_8_21_14_0_10_48_11</name>
    <dbReference type="NCBI Taxonomy" id="1975037"/>
    <lineage>
        <taxon>Bacteria</taxon>
        <taxon>Candidatus Uhriibacteriota</taxon>
    </lineage>
</organism>
<dbReference type="Pfam" id="PF00408">
    <property type="entry name" value="PGM_PMM_IV"/>
    <property type="match status" value="1"/>
</dbReference>
<dbReference type="PANTHER" id="PTHR43771:SF2">
    <property type="entry name" value="PHOSPHOMANNOMUTASE_PHOSPHOGLUCOMUTASE"/>
    <property type="match status" value="1"/>
</dbReference>
<dbReference type="SUPFAM" id="SSF55957">
    <property type="entry name" value="Phosphoglucomutase, C-terminal domain"/>
    <property type="match status" value="1"/>
</dbReference>
<evidence type="ECO:0000313" key="13">
    <source>
        <dbReference type="Proteomes" id="UP000231152"/>
    </source>
</evidence>
<comment type="cofactor">
    <cofactor evidence="1">
        <name>Mg(2+)</name>
        <dbReference type="ChEBI" id="CHEBI:18420"/>
    </cofactor>
</comment>
<dbReference type="PANTHER" id="PTHR43771">
    <property type="entry name" value="PHOSPHOMANNOMUTASE"/>
    <property type="match status" value="1"/>
</dbReference>
<dbReference type="InterPro" id="IPR005846">
    <property type="entry name" value="A-D-PHexomutase_a/b/a-III"/>
</dbReference>
<dbReference type="GO" id="GO:0005975">
    <property type="term" value="P:carbohydrate metabolic process"/>
    <property type="evidence" value="ECO:0007669"/>
    <property type="project" value="InterPro"/>
</dbReference>
<dbReference type="InterPro" id="IPR005844">
    <property type="entry name" value="A-D-PHexomutase_a/b/a-I"/>
</dbReference>
<dbReference type="InterPro" id="IPR005845">
    <property type="entry name" value="A-D-PHexomutase_a/b/a-II"/>
</dbReference>
<evidence type="ECO:0000256" key="6">
    <source>
        <dbReference type="ARBA" id="ARBA00023235"/>
    </source>
</evidence>
<dbReference type="EMBL" id="PFET01000013">
    <property type="protein sequence ID" value="PJE75570.1"/>
    <property type="molecule type" value="Genomic_DNA"/>
</dbReference>
<feature type="domain" description="Alpha-D-phosphohexomutase alpha/beta/alpha" evidence="11">
    <location>
        <begin position="253"/>
        <end position="360"/>
    </location>
</feature>
<name>A0A2M8LDP1_9BACT</name>
<feature type="domain" description="Alpha-D-phosphohexomutase alpha/beta/alpha" evidence="9">
    <location>
        <begin position="5"/>
        <end position="136"/>
    </location>
</feature>
<dbReference type="Gene3D" id="3.40.120.10">
    <property type="entry name" value="Alpha-D-Glucose-1,6-Bisphosphate, subunit A, domain 3"/>
    <property type="match status" value="3"/>
</dbReference>
<evidence type="ECO:0000256" key="1">
    <source>
        <dbReference type="ARBA" id="ARBA00001946"/>
    </source>
</evidence>
<dbReference type="Pfam" id="PF02879">
    <property type="entry name" value="PGM_PMM_II"/>
    <property type="match status" value="1"/>
</dbReference>
<protein>
    <submittedName>
        <fullName evidence="12">Phosphomannomutase/phosphoglucomutase</fullName>
    </submittedName>
</protein>
<dbReference type="InterPro" id="IPR016066">
    <property type="entry name" value="A-D-PHexomutase_CS"/>
</dbReference>
<accession>A0A2M8LDP1</accession>
<proteinExistence type="inferred from homology"/>
<dbReference type="InterPro" id="IPR016055">
    <property type="entry name" value="A-D-PHexomutase_a/b/a-I/II/III"/>
</dbReference>
<dbReference type="InterPro" id="IPR005841">
    <property type="entry name" value="Alpha-D-phosphohexomutase_SF"/>
</dbReference>
<evidence type="ECO:0000256" key="3">
    <source>
        <dbReference type="ARBA" id="ARBA00022553"/>
    </source>
</evidence>
<evidence type="ECO:0000256" key="5">
    <source>
        <dbReference type="ARBA" id="ARBA00022842"/>
    </source>
</evidence>
<evidence type="ECO:0000259" key="11">
    <source>
        <dbReference type="Pfam" id="PF02880"/>
    </source>
</evidence>
<dbReference type="Proteomes" id="UP000231152">
    <property type="component" value="Unassembled WGS sequence"/>
</dbReference>
<reference evidence="12 13" key="1">
    <citation type="submission" date="2017-09" db="EMBL/GenBank/DDBJ databases">
        <title>Depth-based differentiation of microbial function through sediment-hosted aquifers and enrichment of novel symbionts in the deep terrestrial subsurface.</title>
        <authorList>
            <person name="Probst A.J."/>
            <person name="Ladd B."/>
            <person name="Jarett J.K."/>
            <person name="Geller-Mcgrath D.E."/>
            <person name="Sieber C.M."/>
            <person name="Emerson J.B."/>
            <person name="Anantharaman K."/>
            <person name="Thomas B.C."/>
            <person name="Malmstrom R."/>
            <person name="Stieglmeier M."/>
            <person name="Klingl A."/>
            <person name="Woyke T."/>
            <person name="Ryan C.M."/>
            <person name="Banfield J.F."/>
        </authorList>
    </citation>
    <scope>NUCLEOTIDE SEQUENCE [LARGE SCALE GENOMIC DNA]</scope>
    <source>
        <strain evidence="12">CG10_big_fil_rev_8_21_14_0_10_48_11</strain>
    </source>
</reference>
<dbReference type="PRINTS" id="PR00509">
    <property type="entry name" value="PGMPMM"/>
</dbReference>
<evidence type="ECO:0000256" key="2">
    <source>
        <dbReference type="ARBA" id="ARBA00010231"/>
    </source>
</evidence>
<dbReference type="Pfam" id="PF02880">
    <property type="entry name" value="PGM_PMM_III"/>
    <property type="match status" value="1"/>
</dbReference>
<keyword evidence="5 7" id="KW-0460">Magnesium</keyword>
<dbReference type="PROSITE" id="PS00710">
    <property type="entry name" value="PGM_PMM"/>
    <property type="match status" value="1"/>
</dbReference>
<evidence type="ECO:0000259" key="10">
    <source>
        <dbReference type="Pfam" id="PF02879"/>
    </source>
</evidence>
<keyword evidence="4 7" id="KW-0479">Metal-binding</keyword>
<feature type="domain" description="Alpha-D-phosphohexomutase alpha/beta/alpha" evidence="10">
    <location>
        <begin position="160"/>
        <end position="248"/>
    </location>
</feature>
<dbReference type="GO" id="GO:0016868">
    <property type="term" value="F:intramolecular phosphotransferase activity"/>
    <property type="evidence" value="ECO:0007669"/>
    <property type="project" value="InterPro"/>
</dbReference>
<feature type="domain" description="Alpha-D-phosphohexomutase C-terminal" evidence="8">
    <location>
        <begin position="388"/>
        <end position="439"/>
    </location>
</feature>